<proteinExistence type="inferred from homology"/>
<dbReference type="EMBL" id="JBHSGW010000027">
    <property type="protein sequence ID" value="MFC4740774.1"/>
    <property type="molecule type" value="Genomic_DNA"/>
</dbReference>
<gene>
    <name evidence="6" type="ORF">ACFO3U_12295</name>
</gene>
<evidence type="ECO:0000313" key="6">
    <source>
        <dbReference type="EMBL" id="MFC4740774.1"/>
    </source>
</evidence>
<evidence type="ECO:0000256" key="1">
    <source>
        <dbReference type="ARBA" id="ARBA00010876"/>
    </source>
</evidence>
<dbReference type="InterPro" id="IPR006145">
    <property type="entry name" value="PsdUridine_synth_RsuA/RluA"/>
</dbReference>
<dbReference type="PANTHER" id="PTHR21600">
    <property type="entry name" value="MITOCHONDRIAL RNA PSEUDOURIDINE SYNTHASE"/>
    <property type="match status" value="1"/>
</dbReference>
<dbReference type="InterPro" id="IPR036986">
    <property type="entry name" value="S4_RNA-bd_sf"/>
</dbReference>
<dbReference type="EC" id="5.4.99.-" evidence="4"/>
<dbReference type="CDD" id="cd02869">
    <property type="entry name" value="PseudoU_synth_RluA_like"/>
    <property type="match status" value="1"/>
</dbReference>
<sequence length="351" mass="40261">MNEEEKNIDAELEEDSLHEHFKFEATKGQAPLRVDKFLMNYIENATRNKIQQAATNGNIFVNDIPVKSNYKVKAFDVVRVLLEYPPFENLIIPENIPLDIVYEDDQLLVINKPPGLVVHPGYGNYTGTLVNALAYHFDNLPMNSSERPGLVHRIDKDTSGLMVVAKTESAMTYLAKQFADKTSEREYIAIVWGNIEEDEGTIEGNIDRHVSNRMQMAVYDVDSDKGKPAITHYKVLERLGYVTLVSCKLETGRTHQIRVHMKHIGHTLFNDDRYGGDLILKGTTFTKYKQFVDNCFKVLPRQALHAKTLGFEHPTTKEFMRFDSEIPQDIQDCIEKWRTYSNAKSIEDLED</sequence>
<dbReference type="SUPFAM" id="SSF55174">
    <property type="entry name" value="Alpha-L RNA-binding motif"/>
    <property type="match status" value="1"/>
</dbReference>
<comment type="catalytic activity">
    <reaction evidence="4">
        <text>a uridine in RNA = a pseudouridine in RNA</text>
        <dbReference type="Rhea" id="RHEA:48348"/>
        <dbReference type="Rhea" id="RHEA-COMP:12068"/>
        <dbReference type="Rhea" id="RHEA-COMP:12069"/>
        <dbReference type="ChEBI" id="CHEBI:65314"/>
        <dbReference type="ChEBI" id="CHEBI:65315"/>
    </reaction>
</comment>
<evidence type="ECO:0000259" key="5">
    <source>
        <dbReference type="SMART" id="SM00363"/>
    </source>
</evidence>
<evidence type="ECO:0000256" key="4">
    <source>
        <dbReference type="RuleBase" id="RU362028"/>
    </source>
</evidence>
<dbReference type="Proteomes" id="UP001595885">
    <property type="component" value="Unassembled WGS sequence"/>
</dbReference>
<comment type="similarity">
    <text evidence="1 4">Belongs to the pseudouridine synthase RluA family.</text>
</comment>
<dbReference type="Pfam" id="PF01479">
    <property type="entry name" value="S4"/>
    <property type="match status" value="1"/>
</dbReference>
<dbReference type="InterPro" id="IPR006225">
    <property type="entry name" value="PsdUridine_synth_RluC/D"/>
</dbReference>
<dbReference type="SMART" id="SM00363">
    <property type="entry name" value="S4"/>
    <property type="match status" value="1"/>
</dbReference>
<dbReference type="InterPro" id="IPR020103">
    <property type="entry name" value="PsdUridine_synth_cat_dom_sf"/>
</dbReference>
<dbReference type="Gene3D" id="3.10.290.10">
    <property type="entry name" value="RNA-binding S4 domain"/>
    <property type="match status" value="1"/>
</dbReference>
<name>A0ABV9P9X3_9FLAO</name>
<dbReference type="PANTHER" id="PTHR21600:SF44">
    <property type="entry name" value="RIBOSOMAL LARGE SUBUNIT PSEUDOURIDINE SYNTHASE D"/>
    <property type="match status" value="1"/>
</dbReference>
<dbReference type="Gene3D" id="3.30.2350.10">
    <property type="entry name" value="Pseudouridine synthase"/>
    <property type="match status" value="1"/>
</dbReference>
<dbReference type="InterPro" id="IPR050188">
    <property type="entry name" value="RluA_PseudoU_synthase"/>
</dbReference>
<dbReference type="NCBIfam" id="TIGR00005">
    <property type="entry name" value="rluA_subfam"/>
    <property type="match status" value="1"/>
</dbReference>
<dbReference type="InterPro" id="IPR002942">
    <property type="entry name" value="S4_RNA-bd"/>
</dbReference>
<dbReference type="RefSeq" id="WP_379742816.1">
    <property type="nucleotide sequence ID" value="NZ_JBHSGW010000027.1"/>
</dbReference>
<comment type="caution">
    <text evidence="6">The sequence shown here is derived from an EMBL/GenBank/DDBJ whole genome shotgun (WGS) entry which is preliminary data.</text>
</comment>
<dbReference type="PROSITE" id="PS50889">
    <property type="entry name" value="S4"/>
    <property type="match status" value="1"/>
</dbReference>
<comment type="function">
    <text evidence="4">Responsible for synthesis of pseudouridine from uracil.</text>
</comment>
<evidence type="ECO:0000256" key="3">
    <source>
        <dbReference type="PROSITE-ProRule" id="PRU00182"/>
    </source>
</evidence>
<protein>
    <recommendedName>
        <fullName evidence="4">Pseudouridine synthase</fullName>
        <ecNumber evidence="4">5.4.99.-</ecNumber>
    </recommendedName>
</protein>
<dbReference type="InterPro" id="IPR006224">
    <property type="entry name" value="PsdUridine_synth_RluA-like_CS"/>
</dbReference>
<dbReference type="Pfam" id="PF00849">
    <property type="entry name" value="PseudoU_synth_2"/>
    <property type="match status" value="1"/>
</dbReference>
<dbReference type="PROSITE" id="PS01129">
    <property type="entry name" value="PSI_RLU"/>
    <property type="match status" value="1"/>
</dbReference>
<dbReference type="SUPFAM" id="SSF55120">
    <property type="entry name" value="Pseudouridine synthase"/>
    <property type="match status" value="1"/>
</dbReference>
<keyword evidence="2 4" id="KW-0413">Isomerase</keyword>
<evidence type="ECO:0000256" key="2">
    <source>
        <dbReference type="ARBA" id="ARBA00023235"/>
    </source>
</evidence>
<feature type="domain" description="RNA-binding S4" evidence="5">
    <location>
        <begin position="32"/>
        <end position="91"/>
    </location>
</feature>
<accession>A0ABV9P9X3</accession>
<organism evidence="6 7">
    <name type="scientific">Flavobacterium ponti</name>
    <dbReference type="NCBI Taxonomy" id="665133"/>
    <lineage>
        <taxon>Bacteria</taxon>
        <taxon>Pseudomonadati</taxon>
        <taxon>Bacteroidota</taxon>
        <taxon>Flavobacteriia</taxon>
        <taxon>Flavobacteriales</taxon>
        <taxon>Flavobacteriaceae</taxon>
        <taxon>Flavobacterium</taxon>
    </lineage>
</organism>
<keyword evidence="7" id="KW-1185">Reference proteome</keyword>
<dbReference type="CDD" id="cd00165">
    <property type="entry name" value="S4"/>
    <property type="match status" value="1"/>
</dbReference>
<reference evidence="7" key="1">
    <citation type="journal article" date="2019" name="Int. J. Syst. Evol. Microbiol.">
        <title>The Global Catalogue of Microorganisms (GCM) 10K type strain sequencing project: providing services to taxonomists for standard genome sequencing and annotation.</title>
        <authorList>
            <consortium name="The Broad Institute Genomics Platform"/>
            <consortium name="The Broad Institute Genome Sequencing Center for Infectious Disease"/>
            <person name="Wu L."/>
            <person name="Ma J."/>
        </authorList>
    </citation>
    <scope>NUCLEOTIDE SEQUENCE [LARGE SCALE GENOMIC DNA]</scope>
    <source>
        <strain evidence="7">CCUG 50349</strain>
    </source>
</reference>
<evidence type="ECO:0000313" key="7">
    <source>
        <dbReference type="Proteomes" id="UP001595885"/>
    </source>
</evidence>
<keyword evidence="3" id="KW-0694">RNA-binding</keyword>